<accession>A0A386PP28</accession>
<feature type="compositionally biased region" description="Basic and acidic residues" evidence="1">
    <location>
        <begin position="28"/>
        <end position="82"/>
    </location>
</feature>
<keyword evidence="4" id="KW-1185">Reference proteome</keyword>
<reference evidence="3 4" key="1">
    <citation type="journal article" date="2018" name="Infect. Genet. Evol.">
        <title>Genome-wide analysis of Borrelia turcica and 'Candidatus Borrelia tachyglossi' shows relapsing fever-like genomes with unique genomic links to Lyme disease Borrelia.</title>
        <authorList>
            <person name="Gofton A.W."/>
            <person name="Margos G."/>
            <person name="Fingerle V."/>
            <person name="Hepner S."/>
            <person name="Loh S.M."/>
            <person name="Ryan U."/>
            <person name="Irwin P."/>
            <person name="Oskam C.L."/>
        </authorList>
    </citation>
    <scope>NUCLEOTIDE SEQUENCE [LARGE SCALE GENOMIC DNA]</scope>
    <source>
        <strain evidence="3 4">IST7</strain>
        <plasmid evidence="3">lp129</plasmid>
    </source>
</reference>
<proteinExistence type="predicted"/>
<feature type="chain" id="PRO_5017345273" evidence="2">
    <location>
        <begin position="24"/>
        <end position="323"/>
    </location>
</feature>
<feature type="signal peptide" evidence="2">
    <location>
        <begin position="1"/>
        <end position="23"/>
    </location>
</feature>
<keyword evidence="2" id="KW-0732">Signal</keyword>
<evidence type="ECO:0000313" key="4">
    <source>
        <dbReference type="Proteomes" id="UP000275571"/>
    </source>
</evidence>
<geneLocation type="plasmid" evidence="3 4">
    <name>lp129</name>
</geneLocation>
<dbReference type="OrthoDB" id="351117at2"/>
<evidence type="ECO:0000256" key="1">
    <source>
        <dbReference type="SAM" id="MobiDB-lite"/>
    </source>
</evidence>
<keyword evidence="3" id="KW-0614">Plasmid</keyword>
<dbReference type="PROSITE" id="PS51257">
    <property type="entry name" value="PROKAR_LIPOPROTEIN"/>
    <property type="match status" value="1"/>
</dbReference>
<dbReference type="RefSeq" id="WP_120104765.1">
    <property type="nucleotide sequence ID" value="NZ_CP028885.1"/>
</dbReference>
<dbReference type="KEGG" id="btur:DB313_04930"/>
<dbReference type="Proteomes" id="UP000275571">
    <property type="component" value="Plasmid lp129"/>
</dbReference>
<organism evidence="3 4">
    <name type="scientific">Borrelia turcica IST7</name>
    <dbReference type="NCBI Taxonomy" id="1104446"/>
    <lineage>
        <taxon>Bacteria</taxon>
        <taxon>Pseudomonadati</taxon>
        <taxon>Spirochaetota</taxon>
        <taxon>Spirochaetia</taxon>
        <taxon>Spirochaetales</taxon>
        <taxon>Borreliaceae</taxon>
        <taxon>Borrelia</taxon>
    </lineage>
</organism>
<gene>
    <name evidence="3" type="ORF">DB313_04930</name>
</gene>
<protein>
    <submittedName>
        <fullName evidence="3">Uncharacterized protein</fullName>
    </submittedName>
</protein>
<dbReference type="EMBL" id="CP028885">
    <property type="protein sequence ID" value="AYE36845.1"/>
    <property type="molecule type" value="Genomic_DNA"/>
</dbReference>
<evidence type="ECO:0000313" key="3">
    <source>
        <dbReference type="EMBL" id="AYE36845.1"/>
    </source>
</evidence>
<feature type="compositionally biased region" description="Acidic residues" evidence="1">
    <location>
        <begin position="83"/>
        <end position="95"/>
    </location>
</feature>
<evidence type="ECO:0000256" key="2">
    <source>
        <dbReference type="SAM" id="SignalP"/>
    </source>
</evidence>
<feature type="region of interest" description="Disordered" evidence="1">
    <location>
        <begin position="22"/>
        <end position="98"/>
    </location>
</feature>
<dbReference type="AlphaFoldDB" id="A0A386PP28"/>
<sequence>MKIYGVLLILLVILMGCSQQTSNEELDEKPVEDKIKDNNTGKEGETKDNNAGKEGEIKDNNAGKEGEIKDNNTGKEGETKDNDDGEEDNSGDGVDETCYSTLEKKVNKLRGKHERAKNKFKEAGHPFPNEEELSNLFPNIQDPEERTKKIFLEKQYSFANIVKLISQATRKFPGRMDDTYAGLEYDAGLLTELDKIIPKLNHKGQINEPYAFYDYFLNRIGAAGEFNRKVLYEYLNDATLAKLKSGSAEDIAKANKLLDEFMKKKADLVGLFKAQIKEVEKQKQRNDFYIKVIEARREEIVDAYHDLKKSSENIKEFCLELNK</sequence>
<name>A0A386PP28_9SPIR</name>